<dbReference type="GO" id="GO:0006281">
    <property type="term" value="P:DNA repair"/>
    <property type="evidence" value="ECO:0007669"/>
    <property type="project" value="InterPro"/>
</dbReference>
<dbReference type="GO" id="GO:0005634">
    <property type="term" value="C:nucleus"/>
    <property type="evidence" value="ECO:0007669"/>
    <property type="project" value="TreeGrafter"/>
</dbReference>
<evidence type="ECO:0000313" key="7">
    <source>
        <dbReference type="EMBL" id="KAK0520943.1"/>
    </source>
</evidence>
<accession>A0AAN6G6Y9</accession>
<dbReference type="GO" id="GO:0006310">
    <property type="term" value="P:DNA recombination"/>
    <property type="evidence" value="ECO:0007669"/>
    <property type="project" value="InterPro"/>
</dbReference>
<evidence type="ECO:0000256" key="1">
    <source>
        <dbReference type="ARBA" id="ARBA00007572"/>
    </source>
</evidence>
<dbReference type="Pfam" id="PF01068">
    <property type="entry name" value="DNA_ligase_A_M"/>
    <property type="match status" value="1"/>
</dbReference>
<evidence type="ECO:0000256" key="5">
    <source>
        <dbReference type="SAM" id="MobiDB-lite"/>
    </source>
</evidence>
<dbReference type="PANTHER" id="PTHR45674">
    <property type="entry name" value="DNA LIGASE 1/3 FAMILY MEMBER"/>
    <property type="match status" value="1"/>
</dbReference>
<dbReference type="Gene3D" id="3.30.470.30">
    <property type="entry name" value="DNA ligase/mRNA capping enzyme"/>
    <property type="match status" value="2"/>
</dbReference>
<proteinExistence type="inferred from homology"/>
<protein>
    <recommendedName>
        <fullName evidence="6">ATP-dependent DNA ligase family profile domain-containing protein</fullName>
    </recommendedName>
</protein>
<dbReference type="InterPro" id="IPR012340">
    <property type="entry name" value="NA-bd_OB-fold"/>
</dbReference>
<evidence type="ECO:0000313" key="8">
    <source>
        <dbReference type="Proteomes" id="UP001176521"/>
    </source>
</evidence>
<gene>
    <name evidence="7" type="ORF">OC842_006942</name>
</gene>
<keyword evidence="3" id="KW-0547">Nucleotide-binding</keyword>
<evidence type="ECO:0000256" key="3">
    <source>
        <dbReference type="ARBA" id="ARBA00022741"/>
    </source>
</evidence>
<feature type="domain" description="ATP-dependent DNA ligase family profile" evidence="6">
    <location>
        <begin position="696"/>
        <end position="881"/>
    </location>
</feature>
<dbReference type="GO" id="GO:0003910">
    <property type="term" value="F:DNA ligase (ATP) activity"/>
    <property type="evidence" value="ECO:0007669"/>
    <property type="project" value="InterPro"/>
</dbReference>
<keyword evidence="4" id="KW-0067">ATP-binding</keyword>
<name>A0AAN6G6Y9_9BASI</name>
<feature type="compositionally biased region" description="Low complexity" evidence="5">
    <location>
        <begin position="1178"/>
        <end position="1190"/>
    </location>
</feature>
<dbReference type="Proteomes" id="UP001176521">
    <property type="component" value="Unassembled WGS sequence"/>
</dbReference>
<dbReference type="PANTHER" id="PTHR45674:SF12">
    <property type="entry name" value="ATP DEPENDENT DNA LIGASE DOMAIN-CONTAINING PROTEIN"/>
    <property type="match status" value="1"/>
</dbReference>
<feature type="region of interest" description="Disordered" evidence="5">
    <location>
        <begin position="607"/>
        <end position="640"/>
    </location>
</feature>
<feature type="region of interest" description="Disordered" evidence="5">
    <location>
        <begin position="1299"/>
        <end position="1326"/>
    </location>
</feature>
<dbReference type="GO" id="GO:1903461">
    <property type="term" value="P:Okazaki fragment processing involved in mitotic DNA replication"/>
    <property type="evidence" value="ECO:0007669"/>
    <property type="project" value="TreeGrafter"/>
</dbReference>
<feature type="region of interest" description="Disordered" evidence="5">
    <location>
        <begin position="1105"/>
        <end position="1242"/>
    </location>
</feature>
<evidence type="ECO:0000259" key="6">
    <source>
        <dbReference type="PROSITE" id="PS50160"/>
    </source>
</evidence>
<dbReference type="Gene3D" id="2.40.50.140">
    <property type="entry name" value="Nucleic acid-binding proteins"/>
    <property type="match status" value="1"/>
</dbReference>
<dbReference type="InterPro" id="IPR050191">
    <property type="entry name" value="ATP-dep_DNA_ligase"/>
</dbReference>
<reference evidence="7" key="1">
    <citation type="journal article" date="2023" name="PhytoFront">
        <title>Draft Genome Resources of Seven Strains of Tilletia horrida, Causal Agent of Kernel Smut of Rice.</title>
        <authorList>
            <person name="Khanal S."/>
            <person name="Antony Babu S."/>
            <person name="Zhou X.G."/>
        </authorList>
    </citation>
    <scope>NUCLEOTIDE SEQUENCE</scope>
    <source>
        <strain evidence="7">TX3</strain>
    </source>
</reference>
<sequence length="1472" mass="160179">MDGSAGLSSIAAARAEPSAPPPISGSGGSGKQAVPFAYFIALLEAIVRINQADWPFTKPRLPEDKRFRDALNALGPDAATTLRVATLRAARRQAISDVMRDWVQDLPAGQGPGPHACLPGTTEAVFRLLFPEHDVRRRFGIKESKLIHHLVRALGVGRNDPAARPLFNWADPASAHVHTSGSGCLAIEFERQLKKLGHEDDDESQPIVAEQGAVSSDCLTLQQVDILLDELASWSTFTEESIRSCWTNSVTDTVKQPQQPAKSKTPAKPPGRPKTKLNIINPQQRRPPPFMTVDGRALSLHGIEPGTTTTTPQLTSSFKLLSERPRPEKRRQARSPTQILEFLLGNALPLRSRRFIIQILLRDLDPVLYPLPTDSQSNEVIGAKSALLEYNTRSVAKLSIHEAMLAWHPFMPALWKMRYGSSFAAVGREVERIGWDALASKKVGTANQASASVPSVEPELFTFVQMPKSLKAHTCVGAAEALGHAGVLWAEKKYDGERFQVHVKFPDSGARPEIKIFSKSQRDSTLDRSQTHAIVLAALGRDPALSNHPFHSQLANFTASRSASSAQSSSGGMHHAPFPSRMVQSSVILDAEMVALDATGQPAEFHKIAKVKDRAGMPTAKARSKEEPAPRSGPSVAGEERFRYRLRLAERKREARERRGRGQRSSWTYDSDSDDGLANDAPAATATNISQVTDLSMDGEFHLGLVFFDVLHIDGQSLISRSYEERRAALEAAILPIPLFAQLAERTKVNFGTIEHARDRLARLQQLHGNALTAAHVRAEVEADSQWRAGMCALIEAFALSHVRREEGLMLKAADGCYVGGLPAADVGEHLQEDSDLRGIAGGTGSGRRAAWIKVKADYIRGLGDSVDLAIIGTGWSAKRARELRVGTDAPTTLFLAARLPDRQGRSAYRCWAVAEYGLSRAALVQLAVKLGGQEVETVPFSAKNSRSLPYDLELAVDAEPATLLRQPLVAEVVGGGFSKAAGDDFYMLRWPRVLKIFWPGGEEREAISFAHMQRTAVASVRSLATSVEREEAFQRRVERICGVERLSWMQEGMKPGTGRDISPRGHSRWALASALAVEEEARKRGAPAAQEQRLSALFQRSFAPQPTFAPSPSPQDNQQFKLASASHSDRPHDRPASPPPSSPLPNAYETDAPTGSSARRVEAGSKEGWGLETLRNLSRPRPSAAAALPMITPPNSSQTAPQAPEPARDALAPASGTPAAPAPTPDDKNAEAKARTPRGCKTTPRLMDAFYLFHSNVPQRIQEVLRPLLLPFLEVHSIEALSAAVEPVLTRAHQSAAANMQLQSDRPRMARARSTENLRRTPEDGQPSALVIMDTSDEEATAFMWRDIRDRIASYRRRLQPSTSAPTGLSIGGLTAARATPAAPTAPSIRPCTSATTSFLSETPIVVLDAGRVDQLAYEQWDCLAECAERGAGAAQGECECCRHIDYVLTCLAVIDPSTKPRGAKRQRVSK</sequence>
<feature type="compositionally biased region" description="Basic and acidic residues" evidence="5">
    <location>
        <begin position="1306"/>
        <end position="1324"/>
    </location>
</feature>
<comment type="similarity">
    <text evidence="1">Belongs to the ATP-dependent DNA ligase family.</text>
</comment>
<feature type="region of interest" description="Disordered" evidence="5">
    <location>
        <begin position="252"/>
        <end position="290"/>
    </location>
</feature>
<feature type="compositionally biased region" description="Basic and acidic residues" evidence="5">
    <location>
        <begin position="1226"/>
        <end position="1235"/>
    </location>
</feature>
<organism evidence="7 8">
    <name type="scientific">Tilletia horrida</name>
    <dbReference type="NCBI Taxonomy" id="155126"/>
    <lineage>
        <taxon>Eukaryota</taxon>
        <taxon>Fungi</taxon>
        <taxon>Dikarya</taxon>
        <taxon>Basidiomycota</taxon>
        <taxon>Ustilaginomycotina</taxon>
        <taxon>Exobasidiomycetes</taxon>
        <taxon>Tilletiales</taxon>
        <taxon>Tilletiaceae</taxon>
        <taxon>Tilletia</taxon>
    </lineage>
</organism>
<dbReference type="SUPFAM" id="SSF56091">
    <property type="entry name" value="DNA ligase/mRNA capping enzyme, catalytic domain"/>
    <property type="match status" value="1"/>
</dbReference>
<dbReference type="InterPro" id="IPR012308">
    <property type="entry name" value="DNA_ligase_ATP-dep_N"/>
</dbReference>
<dbReference type="PROSITE" id="PS50160">
    <property type="entry name" value="DNA_LIGASE_A3"/>
    <property type="match status" value="1"/>
</dbReference>
<dbReference type="Gene3D" id="1.10.3260.10">
    <property type="entry name" value="DNA ligase, ATP-dependent, N-terminal domain"/>
    <property type="match status" value="1"/>
</dbReference>
<feature type="compositionally biased region" description="Polar residues" evidence="5">
    <location>
        <begin position="252"/>
        <end position="262"/>
    </location>
</feature>
<comment type="caution">
    <text evidence="7">The sequence shown here is derived from an EMBL/GenBank/DDBJ whole genome shotgun (WGS) entry which is preliminary data.</text>
</comment>
<dbReference type="GO" id="GO:0005524">
    <property type="term" value="F:ATP binding"/>
    <property type="evidence" value="ECO:0007669"/>
    <property type="project" value="UniProtKB-KW"/>
</dbReference>
<dbReference type="InterPro" id="IPR036599">
    <property type="entry name" value="DNA_ligase_N_sf"/>
</dbReference>
<evidence type="ECO:0000256" key="4">
    <source>
        <dbReference type="ARBA" id="ARBA00022840"/>
    </source>
</evidence>
<dbReference type="InterPro" id="IPR012310">
    <property type="entry name" value="DNA_ligase_ATP-dep_cent"/>
</dbReference>
<keyword evidence="2" id="KW-0436">Ligase</keyword>
<dbReference type="Pfam" id="PF04675">
    <property type="entry name" value="DNA_ligase_A_N"/>
    <property type="match status" value="1"/>
</dbReference>
<evidence type="ECO:0000256" key="2">
    <source>
        <dbReference type="ARBA" id="ARBA00022598"/>
    </source>
</evidence>
<feature type="region of interest" description="Disordered" evidence="5">
    <location>
        <begin position="653"/>
        <end position="681"/>
    </location>
</feature>
<dbReference type="EMBL" id="JAPDMQ010000727">
    <property type="protein sequence ID" value="KAK0520943.1"/>
    <property type="molecule type" value="Genomic_DNA"/>
</dbReference>
<dbReference type="GO" id="GO:0003677">
    <property type="term" value="F:DNA binding"/>
    <property type="evidence" value="ECO:0007669"/>
    <property type="project" value="InterPro"/>
</dbReference>
<dbReference type="GO" id="GO:0005739">
    <property type="term" value="C:mitochondrion"/>
    <property type="evidence" value="ECO:0007669"/>
    <property type="project" value="TreeGrafter"/>
</dbReference>
<keyword evidence="8" id="KW-1185">Reference proteome</keyword>